<gene>
    <name evidence="1" type="ORF">BECKLFY1418C_GA0070996_107716</name>
</gene>
<proteinExistence type="predicted"/>
<accession>A0A450WUL2</accession>
<dbReference type="EMBL" id="CAADFN010000077">
    <property type="protein sequence ID" value="VFK20699.1"/>
    <property type="molecule type" value="Genomic_DNA"/>
</dbReference>
<reference evidence="1" key="1">
    <citation type="submission" date="2019-02" db="EMBL/GenBank/DDBJ databases">
        <authorList>
            <person name="Gruber-Vodicka R. H."/>
            <person name="Seah K. B. B."/>
        </authorList>
    </citation>
    <scope>NUCLEOTIDE SEQUENCE</scope>
    <source>
        <strain evidence="1">BECK_BY7</strain>
    </source>
</reference>
<name>A0A450WUL2_9GAMM</name>
<organism evidence="1">
    <name type="scientific">Candidatus Kentrum sp. LFY</name>
    <dbReference type="NCBI Taxonomy" id="2126342"/>
    <lineage>
        <taxon>Bacteria</taxon>
        <taxon>Pseudomonadati</taxon>
        <taxon>Pseudomonadota</taxon>
        <taxon>Gammaproteobacteria</taxon>
        <taxon>Candidatus Kentrum</taxon>
    </lineage>
</organism>
<sequence>MRKSDDLVGEIREIRHGISEEFGHDPKRYIQYLENLRYDYSKQTRLYEELSDKRFDRTAMSGL</sequence>
<evidence type="ECO:0000313" key="1">
    <source>
        <dbReference type="EMBL" id="VFK20699.1"/>
    </source>
</evidence>
<dbReference type="AlphaFoldDB" id="A0A450WUL2"/>
<protein>
    <submittedName>
        <fullName evidence="1">Uncharacterized protein</fullName>
    </submittedName>
</protein>